<organism evidence="4 5">
    <name type="scientific">Extremus antarcticus</name>
    <dbReference type="NCBI Taxonomy" id="702011"/>
    <lineage>
        <taxon>Eukaryota</taxon>
        <taxon>Fungi</taxon>
        <taxon>Dikarya</taxon>
        <taxon>Ascomycota</taxon>
        <taxon>Pezizomycotina</taxon>
        <taxon>Dothideomycetes</taxon>
        <taxon>Dothideomycetidae</taxon>
        <taxon>Mycosphaerellales</taxon>
        <taxon>Extremaceae</taxon>
        <taxon>Extremus</taxon>
    </lineage>
</organism>
<evidence type="ECO:0000313" key="4">
    <source>
        <dbReference type="EMBL" id="KAK3057664.1"/>
    </source>
</evidence>
<sequence length="667" mass="72732">MLADATNPSQHLAHLVSADTRQHMPQAMSTRDKAQIADKSDSMQDLRANSEPRSRIVISKEYEKKIDFIGDRLASIEKLLQQQRGSTTKSPGEHGDSVPTPRTAPITPSSIGTTELKPSNNYHVGDAGAGPHSAVASSVIEQAVGQSTGAYGDAELAAALSSLKDMVSHIEETHDLTDFAGFREEGKPMEPPDGTDIERLLQNCQNSFTLVFSPGLTVAALREKCDSVFALGQQPTAIRRVYVYSVLRSLCNEYGGLESGSAFAQRCHNLRAFFTAQLGQAVNDIKLVMPATEEAACALIRASVVAEELCKPHLALTLTSNAASMVLLLGYHRISTMQSDTETDRQSKILLFWMTYWLDTSFAVRLGRAPVIRSYDITVPRLSHGSILPSSFVDAFNYCTRISALQCQVVEELYSPLALQQSSYETAKRASELIEHIQEAWVRREEAPSSVADDIGDPGLYLLMKESDAAMHYSTIALIQHATISAAGNESPALDAARNALSLHANTWKTYRHLPDFIWTGHCHWGLLKAPITPFTVLFCHIIAHSSSAGPDLRLLTDFVATLRELRRFAAGMVKLHALCDIFCRVATLYVQAKANETLTGSSWIGQPAVNDIDHYLGSLGFAPAPLADPDAILDGSEAFGPGFLNDWFQGNSSLIGFLEQDMLLPG</sequence>
<dbReference type="InterPro" id="IPR007219">
    <property type="entry name" value="XnlR_reg_dom"/>
</dbReference>
<comment type="caution">
    <text evidence="4">The sequence shown here is derived from an EMBL/GenBank/DDBJ whole genome shotgun (WGS) entry which is preliminary data.</text>
</comment>
<dbReference type="GO" id="GO:0008270">
    <property type="term" value="F:zinc ion binding"/>
    <property type="evidence" value="ECO:0007669"/>
    <property type="project" value="InterPro"/>
</dbReference>
<dbReference type="PANTHER" id="PTHR46910:SF5">
    <property type="entry name" value="ZN(II)2CYS6 TRANSCRIPTION FACTOR (EUROFUNG)"/>
    <property type="match status" value="1"/>
</dbReference>
<dbReference type="GO" id="GO:0006351">
    <property type="term" value="P:DNA-templated transcription"/>
    <property type="evidence" value="ECO:0007669"/>
    <property type="project" value="InterPro"/>
</dbReference>
<dbReference type="AlphaFoldDB" id="A0AAJ0GHK1"/>
<dbReference type="GO" id="GO:0003677">
    <property type="term" value="F:DNA binding"/>
    <property type="evidence" value="ECO:0007669"/>
    <property type="project" value="InterPro"/>
</dbReference>
<feature type="region of interest" description="Disordered" evidence="2">
    <location>
        <begin position="82"/>
        <end position="132"/>
    </location>
</feature>
<name>A0AAJ0GHK1_9PEZI</name>
<evidence type="ECO:0000259" key="3">
    <source>
        <dbReference type="SMART" id="SM00906"/>
    </source>
</evidence>
<feature type="compositionally biased region" description="Basic and acidic residues" evidence="2">
    <location>
        <begin position="30"/>
        <end position="52"/>
    </location>
</feature>
<dbReference type="PANTHER" id="PTHR46910">
    <property type="entry name" value="TRANSCRIPTION FACTOR PDR1"/>
    <property type="match status" value="1"/>
</dbReference>
<dbReference type="Pfam" id="PF04082">
    <property type="entry name" value="Fungal_trans"/>
    <property type="match status" value="1"/>
</dbReference>
<feature type="compositionally biased region" description="Polar residues" evidence="2">
    <location>
        <begin position="106"/>
        <end position="122"/>
    </location>
</feature>
<evidence type="ECO:0000256" key="2">
    <source>
        <dbReference type="SAM" id="MobiDB-lite"/>
    </source>
</evidence>
<dbReference type="GO" id="GO:0003700">
    <property type="term" value="F:DNA-binding transcription factor activity"/>
    <property type="evidence" value="ECO:0007669"/>
    <property type="project" value="InterPro"/>
</dbReference>
<keyword evidence="1" id="KW-0539">Nucleus</keyword>
<gene>
    <name evidence="4" type="ORF">LTR09_001848</name>
</gene>
<evidence type="ECO:0000256" key="1">
    <source>
        <dbReference type="ARBA" id="ARBA00023242"/>
    </source>
</evidence>
<feature type="region of interest" description="Disordered" evidence="2">
    <location>
        <begin position="18"/>
        <end position="52"/>
    </location>
</feature>
<protein>
    <recommendedName>
        <fullName evidence="3">Xylanolytic transcriptional activator regulatory domain-containing protein</fullName>
    </recommendedName>
</protein>
<reference evidence="4" key="1">
    <citation type="submission" date="2023-04" db="EMBL/GenBank/DDBJ databases">
        <title>Black Yeasts Isolated from many extreme environments.</title>
        <authorList>
            <person name="Coleine C."/>
            <person name="Stajich J.E."/>
            <person name="Selbmann L."/>
        </authorList>
    </citation>
    <scope>NUCLEOTIDE SEQUENCE</scope>
    <source>
        <strain evidence="4">CCFEE 5312</strain>
    </source>
</reference>
<keyword evidence="5" id="KW-1185">Reference proteome</keyword>
<proteinExistence type="predicted"/>
<dbReference type="Proteomes" id="UP001271007">
    <property type="component" value="Unassembled WGS sequence"/>
</dbReference>
<dbReference type="EMBL" id="JAWDJX010000003">
    <property type="protein sequence ID" value="KAK3057664.1"/>
    <property type="molecule type" value="Genomic_DNA"/>
</dbReference>
<feature type="domain" description="Xylanolytic transcriptional activator regulatory" evidence="3">
    <location>
        <begin position="315"/>
        <end position="386"/>
    </location>
</feature>
<dbReference type="InterPro" id="IPR050987">
    <property type="entry name" value="AtrR-like"/>
</dbReference>
<evidence type="ECO:0000313" key="5">
    <source>
        <dbReference type="Proteomes" id="UP001271007"/>
    </source>
</evidence>
<dbReference type="SMART" id="SM00906">
    <property type="entry name" value="Fungal_trans"/>
    <property type="match status" value="1"/>
</dbReference>
<dbReference type="CDD" id="cd12148">
    <property type="entry name" value="fungal_TF_MHR"/>
    <property type="match status" value="1"/>
</dbReference>
<accession>A0AAJ0GHK1</accession>